<evidence type="ECO:0000313" key="3">
    <source>
        <dbReference type="Proteomes" id="UP000799770"/>
    </source>
</evidence>
<protein>
    <submittedName>
        <fullName evidence="2">Uncharacterized protein</fullName>
    </submittedName>
</protein>
<feature type="region of interest" description="Disordered" evidence="1">
    <location>
        <begin position="24"/>
        <end position="102"/>
    </location>
</feature>
<dbReference type="Proteomes" id="UP000799770">
    <property type="component" value="Unassembled WGS sequence"/>
</dbReference>
<keyword evidence="3" id="KW-1185">Reference proteome</keyword>
<organism evidence="2 3">
    <name type="scientific">Lophiotrema nucula</name>
    <dbReference type="NCBI Taxonomy" id="690887"/>
    <lineage>
        <taxon>Eukaryota</taxon>
        <taxon>Fungi</taxon>
        <taxon>Dikarya</taxon>
        <taxon>Ascomycota</taxon>
        <taxon>Pezizomycotina</taxon>
        <taxon>Dothideomycetes</taxon>
        <taxon>Pleosporomycetidae</taxon>
        <taxon>Pleosporales</taxon>
        <taxon>Lophiotremataceae</taxon>
        <taxon>Lophiotrema</taxon>
    </lineage>
</organism>
<accession>A0A6A5ZL63</accession>
<feature type="region of interest" description="Disordered" evidence="1">
    <location>
        <begin position="175"/>
        <end position="197"/>
    </location>
</feature>
<reference evidence="2" key="1">
    <citation type="journal article" date="2020" name="Stud. Mycol.">
        <title>101 Dothideomycetes genomes: a test case for predicting lifestyles and emergence of pathogens.</title>
        <authorList>
            <person name="Haridas S."/>
            <person name="Albert R."/>
            <person name="Binder M."/>
            <person name="Bloem J."/>
            <person name="Labutti K."/>
            <person name="Salamov A."/>
            <person name="Andreopoulos B."/>
            <person name="Baker S."/>
            <person name="Barry K."/>
            <person name="Bills G."/>
            <person name="Bluhm B."/>
            <person name="Cannon C."/>
            <person name="Castanera R."/>
            <person name="Culley D."/>
            <person name="Daum C."/>
            <person name="Ezra D."/>
            <person name="Gonzalez J."/>
            <person name="Henrissat B."/>
            <person name="Kuo A."/>
            <person name="Liang C."/>
            <person name="Lipzen A."/>
            <person name="Lutzoni F."/>
            <person name="Magnuson J."/>
            <person name="Mondo S."/>
            <person name="Nolan M."/>
            <person name="Ohm R."/>
            <person name="Pangilinan J."/>
            <person name="Park H.-J."/>
            <person name="Ramirez L."/>
            <person name="Alfaro M."/>
            <person name="Sun H."/>
            <person name="Tritt A."/>
            <person name="Yoshinaga Y."/>
            <person name="Zwiers L.-H."/>
            <person name="Turgeon B."/>
            <person name="Goodwin S."/>
            <person name="Spatafora J."/>
            <person name="Crous P."/>
            <person name="Grigoriev I."/>
        </authorList>
    </citation>
    <scope>NUCLEOTIDE SEQUENCE</scope>
    <source>
        <strain evidence="2">CBS 627.86</strain>
    </source>
</reference>
<gene>
    <name evidence="2" type="ORF">BDV96DRAFT_349342</name>
</gene>
<name>A0A6A5ZL63_9PLEO</name>
<dbReference type="EMBL" id="ML977315">
    <property type="protein sequence ID" value="KAF2119597.1"/>
    <property type="molecule type" value="Genomic_DNA"/>
</dbReference>
<evidence type="ECO:0000256" key="1">
    <source>
        <dbReference type="SAM" id="MobiDB-lite"/>
    </source>
</evidence>
<sequence>MACTMSIARRYTAQLHCATKRSVFHPRSRDEPQYVDDRDLEAGRSKHRDRPREDRRRHAYEDDYPPPPPKGQNHDDLVVTTQTQTTKAHHHQGDEIARTTTPNVAVIAIETIAHHRHRQQHDPTLPQRTSSLHHAPAAIATKRNGRGERVMRISTTTTPTASVIQSVMTTDVAAPKGTIPTASTTDGDPRRIPRTVA</sequence>
<proteinExistence type="predicted"/>
<evidence type="ECO:0000313" key="2">
    <source>
        <dbReference type="EMBL" id="KAF2119597.1"/>
    </source>
</evidence>
<dbReference type="AlphaFoldDB" id="A0A6A5ZL63"/>
<feature type="compositionally biased region" description="Basic and acidic residues" evidence="1">
    <location>
        <begin position="27"/>
        <end position="61"/>
    </location>
</feature>